<evidence type="ECO:0000256" key="4">
    <source>
        <dbReference type="ARBA" id="ARBA00023157"/>
    </source>
</evidence>
<reference evidence="7 8" key="1">
    <citation type="submission" date="2013-11" db="EMBL/GenBank/DDBJ databases">
        <title>Genome sequencing of Stegodyphus mimosarum.</title>
        <authorList>
            <person name="Bechsgaard J."/>
        </authorList>
    </citation>
    <scope>NUCLEOTIDE SEQUENCE [LARGE SCALE GENOMIC DNA]</scope>
</reference>
<feature type="non-terminal residue" evidence="7">
    <location>
        <position position="653"/>
    </location>
</feature>
<dbReference type="GO" id="GO:0009986">
    <property type="term" value="C:cell surface"/>
    <property type="evidence" value="ECO:0007669"/>
    <property type="project" value="TreeGrafter"/>
</dbReference>
<keyword evidence="8" id="KW-1185">Reference proteome</keyword>
<proteinExistence type="predicted"/>
<evidence type="ECO:0000256" key="2">
    <source>
        <dbReference type="ARBA" id="ARBA00022729"/>
    </source>
</evidence>
<feature type="disulfide bond" evidence="5">
    <location>
        <begin position="229"/>
        <end position="238"/>
    </location>
</feature>
<name>A0A087TET8_STEMI</name>
<evidence type="ECO:0000256" key="1">
    <source>
        <dbReference type="ARBA" id="ARBA00022536"/>
    </source>
</evidence>
<dbReference type="STRING" id="407821.A0A087TET8"/>
<organism evidence="7 8">
    <name type="scientific">Stegodyphus mimosarum</name>
    <name type="common">African social velvet spider</name>
    <dbReference type="NCBI Taxonomy" id="407821"/>
    <lineage>
        <taxon>Eukaryota</taxon>
        <taxon>Metazoa</taxon>
        <taxon>Ecdysozoa</taxon>
        <taxon>Arthropoda</taxon>
        <taxon>Chelicerata</taxon>
        <taxon>Arachnida</taxon>
        <taxon>Araneae</taxon>
        <taxon>Araneomorphae</taxon>
        <taxon>Entelegynae</taxon>
        <taxon>Eresoidea</taxon>
        <taxon>Eresidae</taxon>
        <taxon>Stegodyphus</taxon>
    </lineage>
</organism>
<feature type="domain" description="EGF-like" evidence="6">
    <location>
        <begin position="167"/>
        <end position="203"/>
    </location>
</feature>
<accession>A0A087TET8</accession>
<evidence type="ECO:0000256" key="3">
    <source>
        <dbReference type="ARBA" id="ARBA00022737"/>
    </source>
</evidence>
<dbReference type="PANTHER" id="PTHR45836:SF13">
    <property type="entry name" value="PROTEIN CRUMBS"/>
    <property type="match status" value="1"/>
</dbReference>
<keyword evidence="3" id="KW-0677">Repeat</keyword>
<evidence type="ECO:0000313" key="7">
    <source>
        <dbReference type="EMBL" id="KFM63627.1"/>
    </source>
</evidence>
<comment type="caution">
    <text evidence="5">Lacks conserved residue(s) required for the propagation of feature annotation.</text>
</comment>
<dbReference type="PROSITE" id="PS00022">
    <property type="entry name" value="EGF_1"/>
    <property type="match status" value="2"/>
</dbReference>
<dbReference type="GO" id="GO:0007411">
    <property type="term" value="P:axon guidance"/>
    <property type="evidence" value="ECO:0007669"/>
    <property type="project" value="TreeGrafter"/>
</dbReference>
<dbReference type="InterPro" id="IPR000742">
    <property type="entry name" value="EGF"/>
</dbReference>
<dbReference type="AlphaFoldDB" id="A0A087TET8"/>
<feature type="disulfide bond" evidence="5">
    <location>
        <begin position="193"/>
        <end position="202"/>
    </location>
</feature>
<feature type="domain" description="EGF-like" evidence="6">
    <location>
        <begin position="281"/>
        <end position="323"/>
    </location>
</feature>
<dbReference type="SUPFAM" id="SSF57196">
    <property type="entry name" value="EGF/Laminin"/>
    <property type="match status" value="4"/>
</dbReference>
<dbReference type="PANTHER" id="PTHR45836">
    <property type="entry name" value="SLIT HOMOLOG"/>
    <property type="match status" value="1"/>
</dbReference>
<dbReference type="GO" id="GO:0005509">
    <property type="term" value="F:calcium ion binding"/>
    <property type="evidence" value="ECO:0007669"/>
    <property type="project" value="InterPro"/>
</dbReference>
<dbReference type="OrthoDB" id="6431406at2759"/>
<feature type="domain" description="EGF-like" evidence="6">
    <location>
        <begin position="204"/>
        <end position="239"/>
    </location>
</feature>
<dbReference type="SMART" id="SM00179">
    <property type="entry name" value="EGF_CA"/>
    <property type="match status" value="2"/>
</dbReference>
<evidence type="ECO:0000259" key="6">
    <source>
        <dbReference type="PROSITE" id="PS50026"/>
    </source>
</evidence>
<dbReference type="PROSITE" id="PS50026">
    <property type="entry name" value="EGF_3"/>
    <property type="match status" value="3"/>
</dbReference>
<dbReference type="OMA" id="QICKCKA"/>
<keyword evidence="2" id="KW-0732">Signal</keyword>
<gene>
    <name evidence="7" type="ORF">X975_17913</name>
</gene>
<keyword evidence="4 5" id="KW-1015">Disulfide bond</keyword>
<dbReference type="EMBL" id="KK114888">
    <property type="protein sequence ID" value="KFM63627.1"/>
    <property type="molecule type" value="Genomic_DNA"/>
</dbReference>
<dbReference type="GO" id="GO:0005886">
    <property type="term" value="C:plasma membrane"/>
    <property type="evidence" value="ECO:0007669"/>
    <property type="project" value="TreeGrafter"/>
</dbReference>
<evidence type="ECO:0000256" key="5">
    <source>
        <dbReference type="PROSITE-ProRule" id="PRU00076"/>
    </source>
</evidence>
<dbReference type="SMART" id="SM00181">
    <property type="entry name" value="EGF"/>
    <property type="match status" value="10"/>
</dbReference>
<sequence>MKEDDEKGQICAACDCGTGQKACTPKENDKQICACDTGYAVKTDQTKGQICAACDCRTGQKTCTPKENDKQICTCDTGYAVKTDQTKGQICAACQCGAGEKTCKLTENDKQICTCDTGYAVKEDDEKGQICAESCGTNNCENGGTCIIEDENLKCICPAQYTGDKCEIDRCQPNPCKNNGNCKIEDNEVVCECKPPYSGSKCEKDPCLSQPCQNGGTCCINDNETKCKCTSLYGGKYCEIEIDQCVLKFAKGECSKEFEICNKGTCSCQENYAYSNNQECEPDFCGIKSNQNKCPPNAKCTPLENGFRCDCEEGYYQNGATCHKINLCSGVSNCQQLCDLETGKCNCVKGFELDSNKRTCNPTGDTSTCDEDCGAGTCVIKSGEKDCICPVVTHVYTNKSCEDYCTNKGQSPIGMCPQDKCEKYGNGFRCNCTGPYELDEDGIHCKRKAMCRDGGGNEICDNKNATCEELLSDKKKGYKCECKQGYERDGKGACISKCERKNCEGIKGVCEFYGEYEPICKCPLLMKKVDDKCSKLAENSYTGQLSVLKRTYEVHSVSGRSKRSIDDINYPKLRRDIETSIRYVYGQYKDVKLLECTGEGEILNCNLELQFENKMEKEELKKIADPDQCIPLDDTDYCWIKPNLILKKIENEG</sequence>
<dbReference type="InterPro" id="IPR051355">
    <property type="entry name" value="Notch/Slit_guidance"/>
</dbReference>
<dbReference type="GO" id="GO:0007219">
    <property type="term" value="P:Notch signaling pathway"/>
    <property type="evidence" value="ECO:0007669"/>
    <property type="project" value="TreeGrafter"/>
</dbReference>
<dbReference type="InterPro" id="IPR001881">
    <property type="entry name" value="EGF-like_Ca-bd_dom"/>
</dbReference>
<dbReference type="Proteomes" id="UP000054359">
    <property type="component" value="Unassembled WGS sequence"/>
</dbReference>
<dbReference type="Gene3D" id="2.10.25.10">
    <property type="entry name" value="Laminin"/>
    <property type="match status" value="4"/>
</dbReference>
<dbReference type="PROSITE" id="PS01186">
    <property type="entry name" value="EGF_2"/>
    <property type="match status" value="2"/>
</dbReference>
<protein>
    <submittedName>
        <fullName evidence="7">Tenascin-X</fullName>
    </submittedName>
</protein>
<evidence type="ECO:0000313" key="8">
    <source>
        <dbReference type="Proteomes" id="UP000054359"/>
    </source>
</evidence>
<dbReference type="GO" id="GO:0043235">
    <property type="term" value="C:receptor complex"/>
    <property type="evidence" value="ECO:0007669"/>
    <property type="project" value="TreeGrafter"/>
</dbReference>
<keyword evidence="1 5" id="KW-0245">EGF-like domain</keyword>
<dbReference type="Gene3D" id="2.90.20.10">
    <property type="entry name" value="Plasmodium vivax P25 domain"/>
    <property type="match status" value="1"/>
</dbReference>